<proteinExistence type="predicted"/>
<evidence type="ECO:0000256" key="1">
    <source>
        <dbReference type="SAM" id="MobiDB-lite"/>
    </source>
</evidence>
<evidence type="ECO:0000313" key="3">
    <source>
        <dbReference type="Proteomes" id="UP001321542"/>
    </source>
</evidence>
<keyword evidence="3" id="KW-1185">Reference proteome</keyword>
<sequence>MVTSIPTETRSFRPGELGTLVVLARSGEALDGDMPHPPGHTPGDGGNGPEASPAATETPTGAARVLLPARSPRA</sequence>
<evidence type="ECO:0000313" key="2">
    <source>
        <dbReference type="EMBL" id="BBC36233.1"/>
    </source>
</evidence>
<dbReference type="EMBL" id="AP018448">
    <property type="protein sequence ID" value="BBC36233.1"/>
    <property type="molecule type" value="Genomic_DNA"/>
</dbReference>
<protein>
    <submittedName>
        <fullName evidence="2">Uncharacterized protein</fullName>
    </submittedName>
</protein>
<dbReference type="Pfam" id="PF19374">
    <property type="entry name" value="DUF5949"/>
    <property type="match status" value="1"/>
</dbReference>
<dbReference type="Proteomes" id="UP001321542">
    <property type="component" value="Chromosome"/>
</dbReference>
<accession>A0ABN5VRU4</accession>
<dbReference type="InterPro" id="IPR045993">
    <property type="entry name" value="DUF5949"/>
</dbReference>
<feature type="region of interest" description="Disordered" evidence="1">
    <location>
        <begin position="26"/>
        <end position="74"/>
    </location>
</feature>
<name>A0ABN5VRU4_9ACTN</name>
<reference evidence="2 3" key="1">
    <citation type="journal article" date="2010" name="ChemBioChem">
        <title>Cloning and characterization of the biosynthetic gene cluster of 16-membered macrolide antibiotic FD-891: involvement of a dual functional cytochrome P450 monooxygenase catalyzing epoxidation and hydroxylation.</title>
        <authorList>
            <person name="Kudo F."/>
            <person name="Motegi A."/>
            <person name="Mizoue K."/>
            <person name="Eguchi T."/>
        </authorList>
    </citation>
    <scope>NUCLEOTIDE SEQUENCE [LARGE SCALE GENOMIC DNA]</scope>
    <source>
        <strain evidence="2 3">A-8890</strain>
    </source>
</reference>
<organism evidence="2 3">
    <name type="scientific">Streptomyces graminofaciens</name>
    <dbReference type="NCBI Taxonomy" id="68212"/>
    <lineage>
        <taxon>Bacteria</taxon>
        <taxon>Bacillati</taxon>
        <taxon>Actinomycetota</taxon>
        <taxon>Actinomycetes</taxon>
        <taxon>Kitasatosporales</taxon>
        <taxon>Streptomycetaceae</taxon>
        <taxon>Streptomyces</taxon>
    </lineage>
</organism>
<reference evidence="2 3" key="2">
    <citation type="journal article" date="2023" name="ChemBioChem">
        <title>Acyltransferase Domain Exchange between Two Independent Type I Polyketide Synthases in the Same Producer Strain of Macrolide Antibiotics.</title>
        <authorList>
            <person name="Kudo F."/>
            <person name="Kishikawa K."/>
            <person name="Tsuboi K."/>
            <person name="Kido T."/>
            <person name="Usui T."/>
            <person name="Hashimoto J."/>
            <person name="Shin-Ya K."/>
            <person name="Miyanaga A."/>
            <person name="Eguchi T."/>
        </authorList>
    </citation>
    <scope>NUCLEOTIDE SEQUENCE [LARGE SCALE GENOMIC DNA]</scope>
    <source>
        <strain evidence="2 3">A-8890</strain>
    </source>
</reference>
<gene>
    <name evidence="2" type="ORF">SGFS_075270</name>
</gene>